<dbReference type="InterPro" id="IPR044000">
    <property type="entry name" value="Phage_tube_2"/>
</dbReference>
<proteinExistence type="predicted"/>
<dbReference type="RefSeq" id="WP_133330059.1">
    <property type="nucleotide sequence ID" value="NZ_SMYL01000009.1"/>
</dbReference>
<comment type="caution">
    <text evidence="1">The sequence shown here is derived from an EMBL/GenBank/DDBJ whole genome shotgun (WGS) entry which is preliminary data.</text>
</comment>
<dbReference type="OrthoDB" id="976200at2"/>
<dbReference type="EMBL" id="SMYL01000009">
    <property type="protein sequence ID" value="TDK63551.1"/>
    <property type="molecule type" value="Genomic_DNA"/>
</dbReference>
<gene>
    <name evidence="1" type="ORF">E2I14_15230</name>
</gene>
<accession>A0A4R5VYL9</accession>
<reference evidence="1 2" key="1">
    <citation type="submission" date="2019-03" db="EMBL/GenBank/DDBJ databases">
        <title>Sapientia aquatica gen. nov., sp. nov., isolated from a crater lake.</title>
        <authorList>
            <person name="Felfoldi T."/>
            <person name="Szabo A."/>
            <person name="Toth E."/>
            <person name="Schumann P."/>
            <person name="Keki Z."/>
            <person name="Marialigeti K."/>
            <person name="Mathe I."/>
        </authorList>
    </citation>
    <scope>NUCLEOTIDE SEQUENCE [LARGE SCALE GENOMIC DNA]</scope>
    <source>
        <strain evidence="1 2">SA-152</strain>
    </source>
</reference>
<dbReference type="Pfam" id="PF18906">
    <property type="entry name" value="Phage_tube_2"/>
    <property type="match status" value="1"/>
</dbReference>
<keyword evidence="2" id="KW-1185">Reference proteome</keyword>
<evidence type="ECO:0000313" key="2">
    <source>
        <dbReference type="Proteomes" id="UP000294829"/>
    </source>
</evidence>
<organism evidence="1 2">
    <name type="scientific">Sapientia aquatica</name>
    <dbReference type="NCBI Taxonomy" id="1549640"/>
    <lineage>
        <taxon>Bacteria</taxon>
        <taxon>Pseudomonadati</taxon>
        <taxon>Pseudomonadota</taxon>
        <taxon>Betaproteobacteria</taxon>
        <taxon>Burkholderiales</taxon>
        <taxon>Oxalobacteraceae</taxon>
        <taxon>Sapientia</taxon>
    </lineage>
</organism>
<dbReference type="AlphaFoldDB" id="A0A4R5VYL9"/>
<name>A0A4R5VYL9_9BURK</name>
<protein>
    <submittedName>
        <fullName evidence="1">Uncharacterized protein</fullName>
    </submittedName>
</protein>
<dbReference type="Proteomes" id="UP000294829">
    <property type="component" value="Unassembled WGS sequence"/>
</dbReference>
<sequence>MQIAVGSRSAIGAVVETVWGTTPATPALLDLPFTTFNVNKTLDKFNDTSIQGDRMMRPSVTGNTHITGDLDVNYQPLNYDNLLASLFNSTWVTNVLKIGQVQSSFTFEHSQLDISQFWQYTGMVVDKLQLKLSTSGLVTAKFTLIGKDSPTPTVVSVDTTAGTGVGGFYSAPTAAPPFTHNGGTFKEGGSAFASFMSLDITFDNKTAANFGLGGSTAASLTSNYFEVTGSASVYVQDAVMYNKFIEATSTTLEFTLANGTNTHDYLIPNVRYHGATKAVTGQGPVTMTLPFVGFYDSTSGSNAVITRT</sequence>
<evidence type="ECO:0000313" key="1">
    <source>
        <dbReference type="EMBL" id="TDK63551.1"/>
    </source>
</evidence>